<dbReference type="OMA" id="PENMSSK"/>
<evidence type="ECO:0000313" key="3">
    <source>
        <dbReference type="EMBL" id="ALC42815.1"/>
    </source>
</evidence>
<reference evidence="3 4" key="1">
    <citation type="submission" date="2015-08" db="EMBL/GenBank/DDBJ databases">
        <title>Ancestral chromatin configuration constrains chromatin evolution on differentiating sex chromosomes in Drosophila.</title>
        <authorList>
            <person name="Zhou Q."/>
            <person name="Bachtrog D."/>
        </authorList>
    </citation>
    <scope>NUCLEOTIDE SEQUENCE [LARGE SCALE GENOMIC DNA]</scope>
    <source>
        <tissue evidence="3">Whole larvae</tissue>
    </source>
</reference>
<gene>
    <name evidence="3" type="ORF">Dbus_chr2Rg2394</name>
</gene>
<organism evidence="3 4">
    <name type="scientific">Drosophila busckii</name>
    <name type="common">Fruit fly</name>
    <dbReference type="NCBI Taxonomy" id="30019"/>
    <lineage>
        <taxon>Eukaryota</taxon>
        <taxon>Metazoa</taxon>
        <taxon>Ecdysozoa</taxon>
        <taxon>Arthropoda</taxon>
        <taxon>Hexapoda</taxon>
        <taxon>Insecta</taxon>
        <taxon>Pterygota</taxon>
        <taxon>Neoptera</taxon>
        <taxon>Endopterygota</taxon>
        <taxon>Diptera</taxon>
        <taxon>Brachycera</taxon>
        <taxon>Muscomorpha</taxon>
        <taxon>Ephydroidea</taxon>
        <taxon>Drosophilidae</taxon>
        <taxon>Drosophila</taxon>
    </lineage>
</organism>
<protein>
    <submittedName>
        <fullName evidence="3">Uzip</fullName>
    </submittedName>
</protein>
<feature type="chain" id="PRO_5005793289" evidence="2">
    <location>
        <begin position="39"/>
        <end position="483"/>
    </location>
</feature>
<feature type="compositionally biased region" description="Low complexity" evidence="1">
    <location>
        <begin position="381"/>
        <end position="400"/>
    </location>
</feature>
<dbReference type="PANTHER" id="PTHR31649">
    <property type="entry name" value="AGAP009604-PA"/>
    <property type="match status" value="1"/>
</dbReference>
<dbReference type="Proteomes" id="UP000494163">
    <property type="component" value="Chromosome 2R"/>
</dbReference>
<sequence>MTKNKNQTLLSSNMTCTLTIYSCLLGLLLLVMVTPSEATVHSVFTYKNASTQLGQVVTSSTLVWETYDGPWQMQFAVEGGKYVTADEHYPIFVCRVNIDGMHTSGHTEKIQQKHVCKAEGKNNENFDVLMNKGHLGKIGWRQWTKFTAGVPVGAIRIGEDSYIGRHKDAAGEHHGADYNLGSLELTGLGKIRVMEQQEERNYDEGEVLIETEPVRYELRDIKLDRLRTLIRDNLTELATGQLENLGDTYNTMEKVMSYSFDQLQYWGSHEGVARGLPTKIYEKDASTPSEINWALKRGEKRPETKVVSAKLWPGTAINVTLLGNYVTLEAPYSAKLFAYYHGSESVSRKISAELRKSYLKDVKLEFSPVFWIENGTIVPTTTTTSTTSTSTTTHATTTSTNEPVPINEPPLVEIKHVGDKHSGPDTLEKTLQKSNEVNAHEAPENMSSKDAALAGFGLSPNNAAASLSVGGTIGTLLLTLLLL</sequence>
<evidence type="ECO:0000256" key="2">
    <source>
        <dbReference type="SAM" id="SignalP"/>
    </source>
</evidence>
<dbReference type="PROSITE" id="PS51257">
    <property type="entry name" value="PROKAR_LIPOPROTEIN"/>
    <property type="match status" value="1"/>
</dbReference>
<dbReference type="OrthoDB" id="428159at2759"/>
<evidence type="ECO:0000256" key="1">
    <source>
        <dbReference type="SAM" id="MobiDB-lite"/>
    </source>
</evidence>
<keyword evidence="4" id="KW-1185">Reference proteome</keyword>
<dbReference type="EMBL" id="CP012524">
    <property type="protein sequence ID" value="ALC42815.1"/>
    <property type="molecule type" value="Genomic_DNA"/>
</dbReference>
<name>A0A0M4EF47_DROBS</name>
<dbReference type="AlphaFoldDB" id="A0A0M4EF47"/>
<feature type="signal peptide" evidence="2">
    <location>
        <begin position="1"/>
        <end position="38"/>
    </location>
</feature>
<dbReference type="STRING" id="30019.A0A0M4EF47"/>
<feature type="region of interest" description="Disordered" evidence="1">
    <location>
        <begin position="381"/>
        <end position="408"/>
    </location>
</feature>
<keyword evidence="2" id="KW-0732">Signal</keyword>
<dbReference type="PANTHER" id="PTHR31649:SF11">
    <property type="entry name" value="PROTEIN UNZIPPED"/>
    <property type="match status" value="1"/>
</dbReference>
<evidence type="ECO:0000313" key="4">
    <source>
        <dbReference type="Proteomes" id="UP000494163"/>
    </source>
</evidence>
<proteinExistence type="predicted"/>
<dbReference type="SMR" id="A0A0M4EF47"/>
<accession>A0A0M4EF47</accession>